<dbReference type="AlphaFoldDB" id="A0A0F3ITT4"/>
<organism evidence="2 3">
    <name type="scientific">Elstera litoralis</name>
    <dbReference type="NCBI Taxonomy" id="552518"/>
    <lineage>
        <taxon>Bacteria</taxon>
        <taxon>Pseudomonadati</taxon>
        <taxon>Pseudomonadota</taxon>
        <taxon>Alphaproteobacteria</taxon>
        <taxon>Rhodospirillales</taxon>
        <taxon>Rhodospirillaceae</taxon>
        <taxon>Elstera</taxon>
    </lineage>
</organism>
<dbReference type="PANTHER" id="PTHR11735:SF6">
    <property type="entry name" value="TRNA N6-ADENOSINE THREONYLCARBAMOYLTRANSFERASE, MITOCHONDRIAL"/>
    <property type="match status" value="1"/>
</dbReference>
<dbReference type="InterPro" id="IPR043129">
    <property type="entry name" value="ATPase_NBD"/>
</dbReference>
<gene>
    <name evidence="2" type="ORF">VZ95_14060</name>
</gene>
<accession>A0A0F3ITT4</accession>
<dbReference type="SUPFAM" id="SSF53067">
    <property type="entry name" value="Actin-like ATPase domain"/>
    <property type="match status" value="1"/>
</dbReference>
<evidence type="ECO:0000313" key="2">
    <source>
        <dbReference type="EMBL" id="KJV09024.1"/>
    </source>
</evidence>
<protein>
    <recommendedName>
        <fullName evidence="1">Gcp-like domain-containing protein</fullName>
    </recommendedName>
</protein>
<proteinExistence type="predicted"/>
<dbReference type="Proteomes" id="UP000033774">
    <property type="component" value="Unassembled WGS sequence"/>
</dbReference>
<comment type="caution">
    <text evidence="2">The sequence shown here is derived from an EMBL/GenBank/DDBJ whole genome shotgun (WGS) entry which is preliminary data.</text>
</comment>
<dbReference type="PATRIC" id="fig|552518.3.peg.2550"/>
<dbReference type="Gene3D" id="3.30.420.40">
    <property type="match status" value="2"/>
</dbReference>
<dbReference type="InterPro" id="IPR000905">
    <property type="entry name" value="Gcp-like_dom"/>
</dbReference>
<keyword evidence="3" id="KW-1185">Reference proteome</keyword>
<evidence type="ECO:0000313" key="3">
    <source>
        <dbReference type="Proteomes" id="UP000033774"/>
    </source>
</evidence>
<reference evidence="2 3" key="1">
    <citation type="submission" date="2015-03" db="EMBL/GenBank/DDBJ databases">
        <title>Draft genome sequence of Elstera litoralis.</title>
        <authorList>
            <person name="Rahalkar M.C."/>
            <person name="Dhakephalkar P.K."/>
            <person name="Pore S.D."/>
            <person name="Arora P."/>
            <person name="Kapse N.G."/>
            <person name="Pandit P.S."/>
        </authorList>
    </citation>
    <scope>NUCLEOTIDE SEQUENCE [LARGE SCALE GENOMIC DNA]</scope>
    <source>
        <strain evidence="2 3">Dia-1</strain>
    </source>
</reference>
<dbReference type="Pfam" id="PF00814">
    <property type="entry name" value="TsaD"/>
    <property type="match status" value="1"/>
</dbReference>
<feature type="domain" description="Gcp-like" evidence="1">
    <location>
        <begin position="21"/>
        <end position="77"/>
    </location>
</feature>
<dbReference type="EMBL" id="LAJY01000382">
    <property type="protein sequence ID" value="KJV09024.1"/>
    <property type="molecule type" value="Genomic_DNA"/>
</dbReference>
<sequence length="105" mass="11239">MPPAFRPPSRRAGRPAENALTAFCSAHPEGRHVVIAGGVAANKALRVRLQSVVAERGLTLVAPPLKLCTDNGAMIAWAGLERLRRGESHGLDSPCRPRWPLDEAA</sequence>
<evidence type="ECO:0000259" key="1">
    <source>
        <dbReference type="Pfam" id="PF00814"/>
    </source>
</evidence>
<dbReference type="PANTHER" id="PTHR11735">
    <property type="entry name" value="TRNA N6-ADENOSINE THREONYLCARBAMOYLTRANSFERASE"/>
    <property type="match status" value="1"/>
</dbReference>
<name>A0A0F3ITT4_9PROT</name>